<name>A0A516GA65_9MICO</name>
<proteinExistence type="predicted"/>
<evidence type="ECO:0000313" key="2">
    <source>
        <dbReference type="Proteomes" id="UP000315395"/>
    </source>
</evidence>
<organism evidence="1 2">
    <name type="scientific">Ornithinimicrobium ciconiae</name>
    <dbReference type="NCBI Taxonomy" id="2594265"/>
    <lineage>
        <taxon>Bacteria</taxon>
        <taxon>Bacillati</taxon>
        <taxon>Actinomycetota</taxon>
        <taxon>Actinomycetes</taxon>
        <taxon>Micrococcales</taxon>
        <taxon>Ornithinimicrobiaceae</taxon>
        <taxon>Ornithinimicrobium</taxon>
    </lineage>
</organism>
<dbReference type="Proteomes" id="UP000315395">
    <property type="component" value="Chromosome"/>
</dbReference>
<dbReference type="KEGG" id="orz:FNH13_08535"/>
<reference evidence="1 2" key="1">
    <citation type="submission" date="2019-07" db="EMBL/GenBank/DDBJ databases">
        <title>complete genome sequencing of Ornithinimicrobium sp. H23M54.</title>
        <authorList>
            <person name="Bae J.-W."/>
            <person name="Lee S.-Y."/>
        </authorList>
    </citation>
    <scope>NUCLEOTIDE SEQUENCE [LARGE SCALE GENOMIC DNA]</scope>
    <source>
        <strain evidence="1 2">H23M54</strain>
    </source>
</reference>
<sequence>MIDPGVELVAHGILMQREPSADVEICIGGVAESLPPQCSGPTLEGEFDWDTVEARSQSGVTWTDESYFAVGHYTAGEADEGTIALTRPVSADPPDGFTPPEFEDTGFPQLCDDPTADIADVDQAARTEGSGGFDEEQALQERLHTLDGYVTSWVSDGGPLMNVVVNSDPETARAALREVFQGPLCVVQRDLPSEEDARAAQEALSAEWDELQLLGAGSGGVTGVPSAYVTLADQATVDRIHELVSPWLTPDQIVINSALQPLE</sequence>
<gene>
    <name evidence="1" type="ORF">FNH13_08535</name>
</gene>
<accession>A0A516GA65</accession>
<keyword evidence="2" id="KW-1185">Reference proteome</keyword>
<dbReference type="EMBL" id="CP041616">
    <property type="protein sequence ID" value="QDO88382.1"/>
    <property type="molecule type" value="Genomic_DNA"/>
</dbReference>
<dbReference type="AlphaFoldDB" id="A0A516GA65"/>
<dbReference type="OrthoDB" id="5178481at2"/>
<evidence type="ECO:0000313" key="1">
    <source>
        <dbReference type="EMBL" id="QDO88382.1"/>
    </source>
</evidence>
<dbReference type="RefSeq" id="WP_143783060.1">
    <property type="nucleotide sequence ID" value="NZ_CP041616.1"/>
</dbReference>
<protein>
    <submittedName>
        <fullName evidence="1">Uncharacterized protein</fullName>
    </submittedName>
</protein>